<dbReference type="RefSeq" id="WP_344797372.1">
    <property type="nucleotide sequence ID" value="NZ_BAABBN010000004.1"/>
</dbReference>
<evidence type="ECO:0000313" key="3">
    <source>
        <dbReference type="Proteomes" id="UP001501565"/>
    </source>
</evidence>
<keyword evidence="3" id="KW-1185">Reference proteome</keyword>
<feature type="domain" description="Immunity MXAN-0049 protein" evidence="1">
    <location>
        <begin position="83"/>
        <end position="140"/>
    </location>
</feature>
<dbReference type="EMBL" id="BAABBN010000004">
    <property type="protein sequence ID" value="GAA3921356.1"/>
    <property type="molecule type" value="Genomic_DNA"/>
</dbReference>
<accession>A0ABP7MET1</accession>
<name>A0ABP7MET1_9GAMM</name>
<gene>
    <name evidence="2" type="ORF">GCM10022277_16480</name>
</gene>
<comment type="caution">
    <text evidence="2">The sequence shown here is derived from an EMBL/GenBank/DDBJ whole genome shotgun (WGS) entry which is preliminary data.</text>
</comment>
<dbReference type="Pfam" id="PF07791">
    <property type="entry name" value="Imm11"/>
    <property type="match status" value="1"/>
</dbReference>
<evidence type="ECO:0000313" key="2">
    <source>
        <dbReference type="EMBL" id="GAA3921356.1"/>
    </source>
</evidence>
<protein>
    <recommendedName>
        <fullName evidence="1">Immunity MXAN-0049 protein domain-containing protein</fullName>
    </recommendedName>
</protein>
<reference evidence="3" key="1">
    <citation type="journal article" date="2019" name="Int. J. Syst. Evol. Microbiol.">
        <title>The Global Catalogue of Microorganisms (GCM) 10K type strain sequencing project: providing services to taxonomists for standard genome sequencing and annotation.</title>
        <authorList>
            <consortium name="The Broad Institute Genomics Platform"/>
            <consortium name="The Broad Institute Genome Sequencing Center for Infectious Disease"/>
            <person name="Wu L."/>
            <person name="Ma J."/>
        </authorList>
    </citation>
    <scope>NUCLEOTIDE SEQUENCE [LARGE SCALE GENOMIC DNA]</scope>
    <source>
        <strain evidence="3">JCM 17551</strain>
    </source>
</reference>
<organism evidence="2 3">
    <name type="scientific">Litoribacillus peritrichatus</name>
    <dbReference type="NCBI Taxonomy" id="718191"/>
    <lineage>
        <taxon>Bacteria</taxon>
        <taxon>Pseudomonadati</taxon>
        <taxon>Pseudomonadota</taxon>
        <taxon>Gammaproteobacteria</taxon>
        <taxon>Oceanospirillales</taxon>
        <taxon>Oceanospirillaceae</taxon>
        <taxon>Litoribacillus</taxon>
    </lineage>
</organism>
<sequence>MIYRLERPYGQDGVSYSYDLKAGPYWFPGTRIPTPEYEDHFEEIKLSGDWPLSRVFKAPILPEWRLNINTVIDVSEIDKKSLKLQDIMASGKIYVSEKAKSVIQSIDPFGHQFWPVELVDEQGQRLNEEPYYLMNMRRYVMIEPNGKPLQRLDFSPATGEMEADVLPTIQHQLEVRKNIETLPMWRYITPLKQIAIHVLYFNEVLMDAFKKAGVTGIEEYTEYAGKDGEVVGHV</sequence>
<dbReference type="InterPro" id="IPR012433">
    <property type="entry name" value="Imm11"/>
</dbReference>
<proteinExistence type="predicted"/>
<evidence type="ECO:0000259" key="1">
    <source>
        <dbReference type="Pfam" id="PF07791"/>
    </source>
</evidence>
<dbReference type="Proteomes" id="UP001501565">
    <property type="component" value="Unassembled WGS sequence"/>
</dbReference>